<dbReference type="AlphaFoldDB" id="A8F6U0"/>
<dbReference type="PANTHER" id="PTHR33279">
    <property type="entry name" value="SULFUR CARRIER PROTEIN YEDF-RELATED"/>
    <property type="match status" value="1"/>
</dbReference>
<dbReference type="InterPro" id="IPR036390">
    <property type="entry name" value="WH_DNA-bd_sf"/>
</dbReference>
<dbReference type="PROSITE" id="PS01148">
    <property type="entry name" value="UPF0033"/>
    <property type="match status" value="1"/>
</dbReference>
<dbReference type="InterPro" id="IPR036868">
    <property type="entry name" value="TusA-like_sf"/>
</dbReference>
<protein>
    <submittedName>
        <fullName evidence="3">SirA family protein</fullName>
    </submittedName>
</protein>
<dbReference type="SUPFAM" id="SSF46785">
    <property type="entry name" value="Winged helix' DNA-binding domain"/>
    <property type="match status" value="1"/>
</dbReference>
<dbReference type="GO" id="GO:0003700">
    <property type="term" value="F:DNA-binding transcription factor activity"/>
    <property type="evidence" value="ECO:0007669"/>
    <property type="project" value="InterPro"/>
</dbReference>
<dbReference type="eggNOG" id="COG0640">
    <property type="taxonomic scope" value="Bacteria"/>
</dbReference>
<dbReference type="SMART" id="SM00418">
    <property type="entry name" value="HTH_ARSR"/>
    <property type="match status" value="1"/>
</dbReference>
<dbReference type="Proteomes" id="UP000002016">
    <property type="component" value="Chromosome"/>
</dbReference>
<dbReference type="PROSITE" id="PS50987">
    <property type="entry name" value="HTH_ARSR_2"/>
    <property type="match status" value="1"/>
</dbReference>
<feature type="domain" description="HTH arsR-type" evidence="2">
    <location>
        <begin position="1"/>
        <end position="92"/>
    </location>
</feature>
<keyword evidence="4" id="KW-1185">Reference proteome</keyword>
<dbReference type="OrthoDB" id="9800872at2"/>
<reference evidence="3 4" key="1">
    <citation type="submission" date="2007-08" db="EMBL/GenBank/DDBJ databases">
        <title>Complete sequence of Thermotoga lettingae TMO.</title>
        <authorList>
            <consortium name="US DOE Joint Genome Institute"/>
            <person name="Copeland A."/>
            <person name="Lucas S."/>
            <person name="Lapidus A."/>
            <person name="Barry K."/>
            <person name="Glavina del Rio T."/>
            <person name="Dalin E."/>
            <person name="Tice H."/>
            <person name="Pitluck S."/>
            <person name="Foster B."/>
            <person name="Bruce D."/>
            <person name="Schmutz J."/>
            <person name="Larimer F."/>
            <person name="Land M."/>
            <person name="Hauser L."/>
            <person name="Kyrpides N."/>
            <person name="Mikhailova N."/>
            <person name="Nelson K."/>
            <person name="Gogarten J.P."/>
            <person name="Noll K."/>
            <person name="Richardson P."/>
        </authorList>
    </citation>
    <scope>NUCLEOTIDE SEQUENCE [LARGE SCALE GENOMIC DNA]</scope>
    <source>
        <strain evidence="4">ATCC BAA-301 / DSM 14385 / NBRC 107922 / TMO</strain>
    </source>
</reference>
<dbReference type="CDD" id="cd00090">
    <property type="entry name" value="HTH_ARSR"/>
    <property type="match status" value="1"/>
</dbReference>
<dbReference type="Pfam" id="PF01022">
    <property type="entry name" value="HTH_5"/>
    <property type="match status" value="1"/>
</dbReference>
<dbReference type="SUPFAM" id="SSF64307">
    <property type="entry name" value="SirA-like"/>
    <property type="match status" value="1"/>
</dbReference>
<evidence type="ECO:0000256" key="1">
    <source>
        <dbReference type="ARBA" id="ARBA00008984"/>
    </source>
</evidence>
<dbReference type="EMBL" id="CP000812">
    <property type="protein sequence ID" value="ABV33874.1"/>
    <property type="molecule type" value="Genomic_DNA"/>
</dbReference>
<dbReference type="InterPro" id="IPR036388">
    <property type="entry name" value="WH-like_DNA-bd_sf"/>
</dbReference>
<dbReference type="eggNOG" id="COG0425">
    <property type="taxonomic scope" value="Bacteria"/>
</dbReference>
<evidence type="ECO:0000313" key="3">
    <source>
        <dbReference type="EMBL" id="ABV33874.1"/>
    </source>
</evidence>
<dbReference type="InterPro" id="IPR001455">
    <property type="entry name" value="TusA-like"/>
</dbReference>
<dbReference type="InterPro" id="IPR001845">
    <property type="entry name" value="HTH_ArsR_DNA-bd_dom"/>
</dbReference>
<comment type="similarity">
    <text evidence="1">Belongs to the sulfur carrier protein TusA family.</text>
</comment>
<dbReference type="Gene3D" id="1.10.10.10">
    <property type="entry name" value="Winged helix-like DNA-binding domain superfamily/Winged helix DNA-binding domain"/>
    <property type="match status" value="1"/>
</dbReference>
<dbReference type="CDD" id="cd00291">
    <property type="entry name" value="SirA_YedF_YeeD"/>
    <property type="match status" value="1"/>
</dbReference>
<gene>
    <name evidence="3" type="ordered locus">Tlet_1317</name>
</gene>
<dbReference type="PANTHER" id="PTHR33279:SF6">
    <property type="entry name" value="SULFUR CARRIER PROTEIN YEDF-RELATED"/>
    <property type="match status" value="1"/>
</dbReference>
<accession>A8F6U0</accession>
<evidence type="ECO:0000259" key="2">
    <source>
        <dbReference type="PROSITE" id="PS50987"/>
    </source>
</evidence>
<organism evidence="3 4">
    <name type="scientific">Pseudothermotoga lettingae (strain ATCC BAA-301 / DSM 14385 / NBRC 107922 / TMO)</name>
    <name type="common">Thermotoga lettingae</name>
    <dbReference type="NCBI Taxonomy" id="416591"/>
    <lineage>
        <taxon>Bacteria</taxon>
        <taxon>Thermotogati</taxon>
        <taxon>Thermotogota</taxon>
        <taxon>Thermotogae</taxon>
        <taxon>Thermotogales</taxon>
        <taxon>Thermotogaceae</taxon>
        <taxon>Pseudothermotoga</taxon>
    </lineage>
</organism>
<sequence>MKRSDLVELFKVLANQKRLDILTLLLDSCLTVNEVAQKLGINISTAYRYLTQMYKQGILSVIKTPDGDRFDFSSKHMLRVIEEAINFISDKRGTPVFEPIYYNDTNLFKPKRVLDFRGETCPIPELTTRRELKELTNGETLLVIVDYPLSKERIISFCRKMGYKVIVVDDKLDSKIYIEKTG</sequence>
<dbReference type="RefSeq" id="WP_012003350.1">
    <property type="nucleotide sequence ID" value="NC_009828.1"/>
</dbReference>
<dbReference type="InterPro" id="IPR011991">
    <property type="entry name" value="ArsR-like_HTH"/>
</dbReference>
<evidence type="ECO:0000313" key="4">
    <source>
        <dbReference type="Proteomes" id="UP000002016"/>
    </source>
</evidence>
<dbReference type="KEGG" id="tle:Tlet_1317"/>
<reference evidence="3 4" key="2">
    <citation type="journal article" date="2009" name="Proc. Natl. Acad. Sci. U.S.A.">
        <title>On the chimeric nature, thermophilic origin, and phylogenetic placement of the Thermotogales.</title>
        <authorList>
            <person name="Zhaxybayeva O."/>
            <person name="Swithers K.S."/>
            <person name="Lapierre P."/>
            <person name="Fournier G.P."/>
            <person name="Bickhart D.M."/>
            <person name="DeBoy R.T."/>
            <person name="Nelson K.E."/>
            <person name="Nesbo C.L."/>
            <person name="Doolittle W.F."/>
            <person name="Gogarten J.P."/>
            <person name="Noll K.M."/>
        </authorList>
    </citation>
    <scope>NUCLEOTIDE SEQUENCE [LARGE SCALE GENOMIC DNA]</scope>
    <source>
        <strain evidence="4">ATCC BAA-301 / DSM 14385 / NBRC 107922 / TMO</strain>
    </source>
</reference>
<proteinExistence type="inferred from homology"/>
<name>A8F6U0_PSELT</name>
<dbReference type="Gene3D" id="3.30.110.40">
    <property type="entry name" value="TusA-like domain"/>
    <property type="match status" value="1"/>
</dbReference>
<dbReference type="Pfam" id="PF01206">
    <property type="entry name" value="TusA"/>
    <property type="match status" value="1"/>
</dbReference>
<dbReference type="HOGENOM" id="CLU_1426470_0_0_0"/>
<dbReference type="STRING" id="416591.Tlet_1317"/>